<keyword evidence="4" id="KW-0808">Transferase</keyword>
<evidence type="ECO:0000256" key="6">
    <source>
        <dbReference type="PROSITE-ProRule" id="PRU00169"/>
    </source>
</evidence>
<dbReference type="SMART" id="SM00387">
    <property type="entry name" value="HATPase_c"/>
    <property type="match status" value="1"/>
</dbReference>
<feature type="domain" description="Response regulatory" evidence="9">
    <location>
        <begin position="395"/>
        <end position="509"/>
    </location>
</feature>
<dbReference type="PROSITE" id="PS50110">
    <property type="entry name" value="RESPONSE_REGULATORY"/>
    <property type="match status" value="1"/>
</dbReference>
<dbReference type="Proteomes" id="UP001595886">
    <property type="component" value="Unassembled WGS sequence"/>
</dbReference>
<dbReference type="Gene3D" id="1.10.287.130">
    <property type="match status" value="1"/>
</dbReference>
<dbReference type="CDD" id="cd00082">
    <property type="entry name" value="HisKA"/>
    <property type="match status" value="1"/>
</dbReference>
<reference evidence="11" key="1">
    <citation type="journal article" date="2019" name="Int. J. Syst. Evol. Microbiol.">
        <title>The Global Catalogue of Microorganisms (GCM) 10K type strain sequencing project: providing services to taxonomists for standard genome sequencing and annotation.</title>
        <authorList>
            <consortium name="The Broad Institute Genomics Platform"/>
            <consortium name="The Broad Institute Genome Sequencing Center for Infectious Disease"/>
            <person name="Wu L."/>
            <person name="Ma J."/>
        </authorList>
    </citation>
    <scope>NUCLEOTIDE SEQUENCE [LARGE SCALE GENOMIC DNA]</scope>
    <source>
        <strain evidence="11">CCUG 30340</strain>
    </source>
</reference>
<evidence type="ECO:0000256" key="4">
    <source>
        <dbReference type="ARBA" id="ARBA00022679"/>
    </source>
</evidence>
<dbReference type="Pfam" id="PF00512">
    <property type="entry name" value="HisKA"/>
    <property type="match status" value="1"/>
</dbReference>
<dbReference type="CDD" id="cd00156">
    <property type="entry name" value="REC"/>
    <property type="match status" value="1"/>
</dbReference>
<evidence type="ECO:0000259" key="8">
    <source>
        <dbReference type="PROSITE" id="PS50109"/>
    </source>
</evidence>
<keyword evidence="3 6" id="KW-0597">Phosphoprotein</keyword>
<name>A0ABV9QN47_9GAMM</name>
<dbReference type="EMBL" id="JBHSHD010000001">
    <property type="protein sequence ID" value="MFC4818725.1"/>
    <property type="molecule type" value="Genomic_DNA"/>
</dbReference>
<dbReference type="InterPro" id="IPR004358">
    <property type="entry name" value="Sig_transdc_His_kin-like_C"/>
</dbReference>
<dbReference type="InterPro" id="IPR036097">
    <property type="entry name" value="HisK_dim/P_sf"/>
</dbReference>
<dbReference type="SUPFAM" id="SSF52172">
    <property type="entry name" value="CheY-like"/>
    <property type="match status" value="1"/>
</dbReference>
<feature type="coiled-coil region" evidence="7">
    <location>
        <begin position="130"/>
        <end position="160"/>
    </location>
</feature>
<keyword evidence="7" id="KW-0175">Coiled coil</keyword>
<protein>
    <recommendedName>
        <fullName evidence="2">histidine kinase</fullName>
        <ecNumber evidence="2">2.7.13.3</ecNumber>
    </recommendedName>
</protein>
<dbReference type="PRINTS" id="PR00344">
    <property type="entry name" value="BCTRLSENSOR"/>
</dbReference>
<evidence type="ECO:0000256" key="1">
    <source>
        <dbReference type="ARBA" id="ARBA00000085"/>
    </source>
</evidence>
<keyword evidence="5" id="KW-0418">Kinase</keyword>
<dbReference type="SMART" id="SM00388">
    <property type="entry name" value="HisKA"/>
    <property type="match status" value="1"/>
</dbReference>
<dbReference type="SUPFAM" id="SSF55874">
    <property type="entry name" value="ATPase domain of HSP90 chaperone/DNA topoisomerase II/histidine kinase"/>
    <property type="match status" value="1"/>
</dbReference>
<evidence type="ECO:0000259" key="9">
    <source>
        <dbReference type="PROSITE" id="PS50110"/>
    </source>
</evidence>
<gene>
    <name evidence="10" type="ORF">ACFO6Q_00200</name>
</gene>
<dbReference type="PROSITE" id="PS50109">
    <property type="entry name" value="HIS_KIN"/>
    <property type="match status" value="1"/>
</dbReference>
<dbReference type="Gene3D" id="3.40.50.2300">
    <property type="match status" value="1"/>
</dbReference>
<dbReference type="InterPro" id="IPR003594">
    <property type="entry name" value="HATPase_dom"/>
</dbReference>
<feature type="domain" description="Histidine kinase" evidence="8">
    <location>
        <begin position="160"/>
        <end position="374"/>
    </location>
</feature>
<proteinExistence type="predicted"/>
<organism evidence="10 11">
    <name type="scientific">Dokdonella ginsengisoli</name>
    <dbReference type="NCBI Taxonomy" id="363846"/>
    <lineage>
        <taxon>Bacteria</taxon>
        <taxon>Pseudomonadati</taxon>
        <taxon>Pseudomonadota</taxon>
        <taxon>Gammaproteobacteria</taxon>
        <taxon>Lysobacterales</taxon>
        <taxon>Rhodanobacteraceae</taxon>
        <taxon>Dokdonella</taxon>
    </lineage>
</organism>
<dbReference type="Pfam" id="PF00072">
    <property type="entry name" value="Response_reg"/>
    <property type="match status" value="1"/>
</dbReference>
<dbReference type="InterPro" id="IPR005467">
    <property type="entry name" value="His_kinase_dom"/>
</dbReference>
<dbReference type="InterPro" id="IPR011006">
    <property type="entry name" value="CheY-like_superfamily"/>
</dbReference>
<keyword evidence="10" id="KW-0067">ATP-binding</keyword>
<comment type="catalytic activity">
    <reaction evidence="1">
        <text>ATP + protein L-histidine = ADP + protein N-phospho-L-histidine.</text>
        <dbReference type="EC" id="2.7.13.3"/>
    </reaction>
</comment>
<evidence type="ECO:0000256" key="5">
    <source>
        <dbReference type="ARBA" id="ARBA00022777"/>
    </source>
</evidence>
<dbReference type="RefSeq" id="WP_380018453.1">
    <property type="nucleotide sequence ID" value="NZ_JBHSHD010000001.1"/>
</dbReference>
<dbReference type="SMART" id="SM00448">
    <property type="entry name" value="REC"/>
    <property type="match status" value="1"/>
</dbReference>
<evidence type="ECO:0000256" key="2">
    <source>
        <dbReference type="ARBA" id="ARBA00012438"/>
    </source>
</evidence>
<dbReference type="Pfam" id="PF02518">
    <property type="entry name" value="HATPase_c"/>
    <property type="match status" value="1"/>
</dbReference>
<keyword evidence="11" id="KW-1185">Reference proteome</keyword>
<dbReference type="Gene3D" id="3.30.565.10">
    <property type="entry name" value="Histidine kinase-like ATPase, C-terminal domain"/>
    <property type="match status" value="1"/>
</dbReference>
<dbReference type="InterPro" id="IPR003661">
    <property type="entry name" value="HisK_dim/P_dom"/>
</dbReference>
<feature type="modified residue" description="4-aspartylphosphate" evidence="6">
    <location>
        <position position="444"/>
    </location>
</feature>
<dbReference type="PANTHER" id="PTHR43047">
    <property type="entry name" value="TWO-COMPONENT HISTIDINE PROTEIN KINASE"/>
    <property type="match status" value="1"/>
</dbReference>
<dbReference type="EC" id="2.7.13.3" evidence="2"/>
<evidence type="ECO:0000256" key="3">
    <source>
        <dbReference type="ARBA" id="ARBA00022553"/>
    </source>
</evidence>
<comment type="caution">
    <text evidence="10">The sequence shown here is derived from an EMBL/GenBank/DDBJ whole genome shotgun (WGS) entry which is preliminary data.</text>
</comment>
<dbReference type="SUPFAM" id="SSF47384">
    <property type="entry name" value="Homodimeric domain of signal transducing histidine kinase"/>
    <property type="match status" value="1"/>
</dbReference>
<sequence length="521" mass="56903">MTSALPQAVEGYLRDTLMRRAHPLLLSFDEDWRLRDVHGDAAFYGLDATDAERGLRELQDLFIGLPLDDHHDLPFVEFSNGRSAHVHLIADAPGFHVMLIDADEERERQRAQQQLGHDAVLAGHEKSKAIGRLTQIRNELERQRASLEEANALKNALIATLSHEFRTPLTSIFGYLHLLERRLGGGDNAAQALQAVRRNATYLFTLAENLLEYGRGESGAALLNPVEVDLALLARDLDAMFRPLAEDKGIAFRVDLVVEEPAPPVFDEVKLRQIVVNLLSNAVRYTSVGGISCDMAWRAGRLHVDVADSGIGISAEFRDSVFKPFNRGGQSGSKGAGLGLSIVRRLIEQMHGELQLESELGRGTRFHVELPPLQRSRTSATAAARADAPFRPGASALVVDDDPDVAQLLEVLLVDLGFRVRLAEDAAGAIAEATRQPPDVLLIDVEMPGLSGNAAVFQLRSHGYRGRIVTLSATSTGDARDASLRAGADYYLTKPLNLDQFVGVMQRALQSETSEQSPGAD</sequence>
<dbReference type="InterPro" id="IPR001789">
    <property type="entry name" value="Sig_transdc_resp-reg_receiver"/>
</dbReference>
<keyword evidence="10" id="KW-0547">Nucleotide-binding</keyword>
<dbReference type="PANTHER" id="PTHR43047:SF72">
    <property type="entry name" value="OSMOSENSING HISTIDINE PROTEIN KINASE SLN1"/>
    <property type="match status" value="1"/>
</dbReference>
<dbReference type="GO" id="GO:0005524">
    <property type="term" value="F:ATP binding"/>
    <property type="evidence" value="ECO:0007669"/>
    <property type="project" value="UniProtKB-KW"/>
</dbReference>
<evidence type="ECO:0000313" key="11">
    <source>
        <dbReference type="Proteomes" id="UP001595886"/>
    </source>
</evidence>
<accession>A0ABV9QN47</accession>
<dbReference type="InterPro" id="IPR036890">
    <property type="entry name" value="HATPase_C_sf"/>
</dbReference>
<evidence type="ECO:0000256" key="7">
    <source>
        <dbReference type="SAM" id="Coils"/>
    </source>
</evidence>
<evidence type="ECO:0000313" key="10">
    <source>
        <dbReference type="EMBL" id="MFC4818725.1"/>
    </source>
</evidence>